<dbReference type="SUPFAM" id="SSF54495">
    <property type="entry name" value="UBC-like"/>
    <property type="match status" value="1"/>
</dbReference>
<evidence type="ECO:0000256" key="12">
    <source>
        <dbReference type="ARBA" id="ARBA00078369"/>
    </source>
</evidence>
<dbReference type="AlphaFoldDB" id="A0A2P6NKG5"/>
<dbReference type="CDD" id="cd23797">
    <property type="entry name" value="UBCc_UBE2H"/>
    <property type="match status" value="1"/>
</dbReference>
<dbReference type="FunFam" id="3.10.110.10:FF:000078">
    <property type="entry name" value="ubiquitin-conjugating enzyme E2 H isoform X2"/>
    <property type="match status" value="1"/>
</dbReference>
<evidence type="ECO:0000256" key="6">
    <source>
        <dbReference type="ARBA" id="ARBA00022990"/>
    </source>
</evidence>
<dbReference type="Proteomes" id="UP000241769">
    <property type="component" value="Unassembled WGS sequence"/>
</dbReference>
<dbReference type="InParanoid" id="A0A2P6NKG5"/>
<dbReference type="GO" id="GO:0004842">
    <property type="term" value="F:ubiquitin-protein transferase activity"/>
    <property type="evidence" value="ECO:0007669"/>
    <property type="project" value="UniProtKB-ARBA"/>
</dbReference>
<dbReference type="Gene3D" id="3.10.110.10">
    <property type="entry name" value="Ubiquitin Conjugating Enzyme"/>
    <property type="match status" value="1"/>
</dbReference>
<protein>
    <recommendedName>
        <fullName evidence="9">Ubiquitin-conjugating enzyme E2 H</fullName>
    </recommendedName>
    <alternativeName>
        <fullName evidence="12">(E3-independent) E2 ubiquitin-conjugating enzyme H</fullName>
    </alternativeName>
    <alternativeName>
        <fullName evidence="10">E2 ubiquitin-conjugating enzyme H</fullName>
    </alternativeName>
    <alternativeName>
        <fullName evidence="13">Ubiquitin carrier protein H</fullName>
    </alternativeName>
    <alternativeName>
        <fullName evidence="11">Ubiquitin-protein ligase H</fullName>
    </alternativeName>
</protein>
<evidence type="ECO:0000256" key="8">
    <source>
        <dbReference type="ARBA" id="ARBA00063081"/>
    </source>
</evidence>
<keyword evidence="5" id="KW-0832">Ubl conjugation</keyword>
<comment type="caution">
    <text evidence="18">The sequence shown here is derived from an EMBL/GenBank/DDBJ whole genome shotgun (WGS) entry which is preliminary data.</text>
</comment>
<organism evidence="18 19">
    <name type="scientific">Planoprotostelium fungivorum</name>
    <dbReference type="NCBI Taxonomy" id="1890364"/>
    <lineage>
        <taxon>Eukaryota</taxon>
        <taxon>Amoebozoa</taxon>
        <taxon>Evosea</taxon>
        <taxon>Variosea</taxon>
        <taxon>Cavosteliida</taxon>
        <taxon>Cavosteliaceae</taxon>
        <taxon>Planoprotostelium</taxon>
    </lineage>
</organism>
<evidence type="ECO:0000256" key="14">
    <source>
        <dbReference type="PROSITE-ProRule" id="PRU10133"/>
    </source>
</evidence>
<keyword evidence="1" id="KW-0808">Transferase</keyword>
<evidence type="ECO:0000256" key="4">
    <source>
        <dbReference type="ARBA" id="ARBA00022840"/>
    </source>
</evidence>
<dbReference type="PROSITE" id="PS50127">
    <property type="entry name" value="UBC_2"/>
    <property type="match status" value="1"/>
</dbReference>
<evidence type="ECO:0000259" key="17">
    <source>
        <dbReference type="PROSITE" id="PS50127"/>
    </source>
</evidence>
<feature type="compositionally biased region" description="Basic and acidic residues" evidence="16">
    <location>
        <begin position="146"/>
        <end position="155"/>
    </location>
</feature>
<evidence type="ECO:0000256" key="10">
    <source>
        <dbReference type="ARBA" id="ARBA00076312"/>
    </source>
</evidence>
<feature type="domain" description="UBC core" evidence="17">
    <location>
        <begin position="3"/>
        <end position="157"/>
    </location>
</feature>
<comment type="similarity">
    <text evidence="15">Belongs to the ubiquitin-conjugating enzyme family.</text>
</comment>
<reference evidence="18 19" key="1">
    <citation type="journal article" date="2018" name="Genome Biol. Evol.">
        <title>Multiple Roots of Fruiting Body Formation in Amoebozoa.</title>
        <authorList>
            <person name="Hillmann F."/>
            <person name="Forbes G."/>
            <person name="Novohradska S."/>
            <person name="Ferling I."/>
            <person name="Riege K."/>
            <person name="Groth M."/>
            <person name="Westermann M."/>
            <person name="Marz M."/>
            <person name="Spaller T."/>
            <person name="Winckler T."/>
            <person name="Schaap P."/>
            <person name="Glockner G."/>
        </authorList>
    </citation>
    <scope>NUCLEOTIDE SEQUENCE [LARGE SCALE GENOMIC DNA]</scope>
    <source>
        <strain evidence="18 19">Jena</strain>
    </source>
</reference>
<dbReference type="InterPro" id="IPR016135">
    <property type="entry name" value="UBQ-conjugating_enzyme/RWD"/>
</dbReference>
<dbReference type="FunCoup" id="A0A2P6NKG5">
    <property type="interactions" value="577"/>
</dbReference>
<comment type="subunit">
    <text evidence="8">Interacts with MAEA and WDR26, components of the CTLH complex that contains GID4, RANBP9 and/or RANBP10, MKLN1, MAEA, RMND5A (or alternatively its paralog RMND5B), GID8, ARMC8, WDR26 and YPEL5.</text>
</comment>
<feature type="active site" description="Glycyl thioester intermediate" evidence="14">
    <location>
        <position position="94"/>
    </location>
</feature>
<evidence type="ECO:0000313" key="19">
    <source>
        <dbReference type="Proteomes" id="UP000241769"/>
    </source>
</evidence>
<evidence type="ECO:0000313" key="18">
    <source>
        <dbReference type="EMBL" id="PRP84409.1"/>
    </source>
</evidence>
<dbReference type="PANTHER" id="PTHR24068">
    <property type="entry name" value="UBIQUITIN-CONJUGATING ENZYME E2"/>
    <property type="match status" value="1"/>
</dbReference>
<dbReference type="GO" id="GO:0005524">
    <property type="term" value="F:ATP binding"/>
    <property type="evidence" value="ECO:0007669"/>
    <property type="project" value="UniProtKB-UniRule"/>
</dbReference>
<sequence length="180" mass="20433">MTSPNKRKEVDLMKLIRGTDGFNSMMSDYEVHMPGDCVTEFSVKFKGPKDSPYENGTWRVRVELPPAYPYKSPSIGFSNRIFHPNVDFSSGSVCLDVINQTWSPMFDLINIFESFLPQLLLYPNPTDPLNGEAAALLLKEPEKYKERVKEDHVSEGEGSDESELSAYSEGEDDEMDDFED</sequence>
<keyword evidence="3 15" id="KW-0833">Ubl conjugation pathway</keyword>
<keyword evidence="19" id="KW-1185">Reference proteome</keyword>
<feature type="compositionally biased region" description="Acidic residues" evidence="16">
    <location>
        <begin position="157"/>
        <end position="180"/>
    </location>
</feature>
<dbReference type="InterPro" id="IPR000608">
    <property type="entry name" value="UBC"/>
</dbReference>
<evidence type="ECO:0000256" key="16">
    <source>
        <dbReference type="SAM" id="MobiDB-lite"/>
    </source>
</evidence>
<evidence type="ECO:0000256" key="3">
    <source>
        <dbReference type="ARBA" id="ARBA00022786"/>
    </source>
</evidence>
<evidence type="ECO:0000256" key="2">
    <source>
        <dbReference type="ARBA" id="ARBA00022741"/>
    </source>
</evidence>
<feature type="region of interest" description="Disordered" evidence="16">
    <location>
        <begin position="146"/>
        <end position="180"/>
    </location>
</feature>
<dbReference type="STRING" id="1890364.A0A2P6NKG5"/>
<evidence type="ECO:0000256" key="5">
    <source>
        <dbReference type="ARBA" id="ARBA00022843"/>
    </source>
</evidence>
<keyword evidence="6" id="KW-0007">Acetylation</keyword>
<name>A0A2P6NKG5_9EUKA</name>
<evidence type="ECO:0000256" key="1">
    <source>
        <dbReference type="ARBA" id="ARBA00022679"/>
    </source>
</evidence>
<evidence type="ECO:0000256" key="9">
    <source>
        <dbReference type="ARBA" id="ARBA00072436"/>
    </source>
</evidence>
<evidence type="ECO:0000256" key="15">
    <source>
        <dbReference type="RuleBase" id="RU362109"/>
    </source>
</evidence>
<accession>A0A2P6NKG5</accession>
<proteinExistence type="inferred from homology"/>
<dbReference type="Pfam" id="PF00179">
    <property type="entry name" value="UQ_con"/>
    <property type="match status" value="1"/>
</dbReference>
<evidence type="ECO:0000256" key="11">
    <source>
        <dbReference type="ARBA" id="ARBA00077502"/>
    </source>
</evidence>
<keyword evidence="2 15" id="KW-0547">Nucleotide-binding</keyword>
<dbReference type="OrthoDB" id="269518at2759"/>
<gene>
    <name evidence="18" type="ORF">PROFUN_08089</name>
</gene>
<evidence type="ECO:0000256" key="13">
    <source>
        <dbReference type="ARBA" id="ARBA00082119"/>
    </source>
</evidence>
<dbReference type="EMBL" id="MDYQ01000063">
    <property type="protein sequence ID" value="PRP84409.1"/>
    <property type="molecule type" value="Genomic_DNA"/>
</dbReference>
<evidence type="ECO:0000256" key="7">
    <source>
        <dbReference type="ARBA" id="ARBA00060202"/>
    </source>
</evidence>
<dbReference type="SMART" id="SM00212">
    <property type="entry name" value="UBCc"/>
    <property type="match status" value="1"/>
</dbReference>
<dbReference type="PROSITE" id="PS00183">
    <property type="entry name" value="UBC_1"/>
    <property type="match status" value="1"/>
</dbReference>
<comment type="function">
    <text evidence="7">Accepts ubiquitin from the E1 complex and catalyzes its covalent attachment to other proteins. E2 ubiquitin conjugating enzyme that transfers ubiquitin to MAEA, a core component of the CTLH E3 ubiquitin-protein ligase complex. In vitro catalyzes 'Lys-11'- and 'Lys-48'-linked polyubiquitination. Capable, in vitro, to ubiquitinate histone H2A.</text>
</comment>
<dbReference type="InterPro" id="IPR023313">
    <property type="entry name" value="UBQ-conjugating_AS"/>
</dbReference>
<keyword evidence="4 15" id="KW-0067">ATP-binding</keyword>